<feature type="compositionally biased region" description="Low complexity" evidence="5">
    <location>
        <begin position="1"/>
        <end position="18"/>
    </location>
</feature>
<dbReference type="Proteomes" id="UP000663555">
    <property type="component" value="Chromosome"/>
</dbReference>
<accession>A0ABX7MV77</accession>
<evidence type="ECO:0000256" key="2">
    <source>
        <dbReference type="ARBA" id="ARBA00022692"/>
    </source>
</evidence>
<evidence type="ECO:0000256" key="4">
    <source>
        <dbReference type="ARBA" id="ARBA00023136"/>
    </source>
</evidence>
<dbReference type="NCBIfam" id="TIGR01352">
    <property type="entry name" value="tonB_Cterm"/>
    <property type="match status" value="1"/>
</dbReference>
<evidence type="ECO:0000256" key="1">
    <source>
        <dbReference type="ARBA" id="ARBA00004167"/>
    </source>
</evidence>
<protein>
    <submittedName>
        <fullName evidence="6">TonB family protein</fullName>
    </submittedName>
</protein>
<dbReference type="InterPro" id="IPR006260">
    <property type="entry name" value="TonB/TolA_C"/>
</dbReference>
<evidence type="ECO:0000313" key="7">
    <source>
        <dbReference type="Proteomes" id="UP000663555"/>
    </source>
</evidence>
<proteinExistence type="predicted"/>
<keyword evidence="7" id="KW-1185">Reference proteome</keyword>
<comment type="subcellular location">
    <subcellularLocation>
        <location evidence="1">Membrane</location>
        <topology evidence="1">Single-pass membrane protein</topology>
    </subcellularLocation>
</comment>
<dbReference type="Pfam" id="PF13103">
    <property type="entry name" value="TonB_2"/>
    <property type="match status" value="1"/>
</dbReference>
<dbReference type="Gene3D" id="3.30.1150.10">
    <property type="match status" value="1"/>
</dbReference>
<gene>
    <name evidence="6" type="ORF">LPB19_07855</name>
</gene>
<keyword evidence="4" id="KW-0472">Membrane</keyword>
<evidence type="ECO:0000313" key="6">
    <source>
        <dbReference type="EMBL" id="QSP96280.1"/>
    </source>
</evidence>
<dbReference type="SUPFAM" id="SSF74653">
    <property type="entry name" value="TolA/TonB C-terminal domain"/>
    <property type="match status" value="1"/>
</dbReference>
<feature type="region of interest" description="Disordered" evidence="5">
    <location>
        <begin position="1"/>
        <end position="43"/>
    </location>
</feature>
<dbReference type="EMBL" id="CP071247">
    <property type="protein sequence ID" value="QSP96280.1"/>
    <property type="molecule type" value="Genomic_DNA"/>
</dbReference>
<sequence>MPQPSSNQQSGSSENASAPDTRNELAVAQADGRDTVNQVTSTPAEQDPYIVTLAIHLGQQIERMPIAGINQLREKASLEVELQLLDNGALTRSRLLKSSGNKRLDNAVYHASLAASPYPAPPEHYQGQSRFEIQLIYSPKRL</sequence>
<dbReference type="RefSeq" id="WP_206645507.1">
    <property type="nucleotide sequence ID" value="NZ_CP071247.1"/>
</dbReference>
<keyword evidence="2" id="KW-0812">Transmembrane</keyword>
<name>A0ABX7MV77_9GAMM</name>
<organism evidence="6 7">
    <name type="scientific">Marinobacter salinisoli</name>
    <dbReference type="NCBI Taxonomy" id="2769486"/>
    <lineage>
        <taxon>Bacteria</taxon>
        <taxon>Pseudomonadati</taxon>
        <taxon>Pseudomonadota</taxon>
        <taxon>Gammaproteobacteria</taxon>
        <taxon>Pseudomonadales</taxon>
        <taxon>Marinobacteraceae</taxon>
        <taxon>Marinobacter</taxon>
    </lineage>
</organism>
<evidence type="ECO:0000256" key="3">
    <source>
        <dbReference type="ARBA" id="ARBA00022989"/>
    </source>
</evidence>
<keyword evidence="3" id="KW-1133">Transmembrane helix</keyword>
<reference evidence="6 7" key="1">
    <citation type="submission" date="2021-03" db="EMBL/GenBank/DDBJ databases">
        <title>Genome sequencing of Marinobacter sp. LPB0319.</title>
        <authorList>
            <person name="Kim J."/>
        </authorList>
    </citation>
    <scope>NUCLEOTIDE SEQUENCE [LARGE SCALE GENOMIC DNA]</scope>
    <source>
        <strain evidence="6 7">LPB0319</strain>
    </source>
</reference>
<evidence type="ECO:0000256" key="5">
    <source>
        <dbReference type="SAM" id="MobiDB-lite"/>
    </source>
</evidence>